<accession>A0AAD1UFA9</accession>
<dbReference type="PRINTS" id="PR00360">
    <property type="entry name" value="C2DOMAIN"/>
</dbReference>
<feature type="transmembrane region" description="Helical" evidence="3">
    <location>
        <begin position="414"/>
        <end position="436"/>
    </location>
</feature>
<evidence type="ECO:0000313" key="6">
    <source>
        <dbReference type="Proteomes" id="UP001295684"/>
    </source>
</evidence>
<keyword evidence="3" id="KW-0472">Membrane</keyword>
<dbReference type="Gene3D" id="2.60.40.150">
    <property type="entry name" value="C2 domain"/>
    <property type="match status" value="1"/>
</dbReference>
<dbReference type="AlphaFoldDB" id="A0AAD1UFA9"/>
<keyword evidence="6" id="KW-1185">Reference proteome</keyword>
<name>A0AAD1UFA9_EUPCR</name>
<dbReference type="Proteomes" id="UP001295684">
    <property type="component" value="Unassembled WGS sequence"/>
</dbReference>
<keyword evidence="2" id="KW-0106">Calcium</keyword>
<feature type="transmembrane region" description="Helical" evidence="3">
    <location>
        <begin position="457"/>
        <end position="478"/>
    </location>
</feature>
<reference evidence="5" key="1">
    <citation type="submission" date="2023-07" db="EMBL/GenBank/DDBJ databases">
        <authorList>
            <consortium name="AG Swart"/>
            <person name="Singh M."/>
            <person name="Singh A."/>
            <person name="Seah K."/>
            <person name="Emmerich C."/>
        </authorList>
    </citation>
    <scope>NUCLEOTIDE SEQUENCE</scope>
    <source>
        <strain evidence="5">DP1</strain>
    </source>
</reference>
<keyword evidence="3" id="KW-0812">Transmembrane</keyword>
<dbReference type="PROSITE" id="PS50004">
    <property type="entry name" value="C2"/>
    <property type="match status" value="1"/>
</dbReference>
<dbReference type="Pfam" id="PF00168">
    <property type="entry name" value="C2"/>
    <property type="match status" value="1"/>
</dbReference>
<keyword evidence="3" id="KW-1133">Transmembrane helix</keyword>
<evidence type="ECO:0000259" key="4">
    <source>
        <dbReference type="PROSITE" id="PS50004"/>
    </source>
</evidence>
<dbReference type="SMART" id="SM00239">
    <property type="entry name" value="C2"/>
    <property type="match status" value="1"/>
</dbReference>
<feature type="domain" description="C2" evidence="4">
    <location>
        <begin position="135"/>
        <end position="251"/>
    </location>
</feature>
<evidence type="ECO:0000256" key="2">
    <source>
        <dbReference type="ARBA" id="ARBA00022837"/>
    </source>
</evidence>
<dbReference type="SUPFAM" id="SSF49562">
    <property type="entry name" value="C2 domain (Calcium/lipid-binding domain, CaLB)"/>
    <property type="match status" value="1"/>
</dbReference>
<keyword evidence="1" id="KW-0479">Metal-binding</keyword>
<dbReference type="PANTHER" id="PTHR45911">
    <property type="entry name" value="C2 DOMAIN-CONTAINING PROTEIN"/>
    <property type="match status" value="1"/>
</dbReference>
<evidence type="ECO:0000256" key="3">
    <source>
        <dbReference type="SAM" id="Phobius"/>
    </source>
</evidence>
<dbReference type="InterPro" id="IPR035892">
    <property type="entry name" value="C2_domain_sf"/>
</dbReference>
<organism evidence="5 6">
    <name type="scientific">Euplotes crassus</name>
    <dbReference type="NCBI Taxonomy" id="5936"/>
    <lineage>
        <taxon>Eukaryota</taxon>
        <taxon>Sar</taxon>
        <taxon>Alveolata</taxon>
        <taxon>Ciliophora</taxon>
        <taxon>Intramacronucleata</taxon>
        <taxon>Spirotrichea</taxon>
        <taxon>Hypotrichia</taxon>
        <taxon>Euplotida</taxon>
        <taxon>Euplotidae</taxon>
        <taxon>Moneuplotes</taxon>
    </lineage>
</organism>
<dbReference type="GO" id="GO:0016020">
    <property type="term" value="C:membrane"/>
    <property type="evidence" value="ECO:0007669"/>
    <property type="project" value="TreeGrafter"/>
</dbReference>
<gene>
    <name evidence="5" type="ORF">ECRASSUSDP1_LOCUS6868</name>
</gene>
<protein>
    <recommendedName>
        <fullName evidence="4">C2 domain-containing protein</fullName>
    </recommendedName>
</protein>
<proteinExistence type="predicted"/>
<evidence type="ECO:0000256" key="1">
    <source>
        <dbReference type="ARBA" id="ARBA00022723"/>
    </source>
</evidence>
<dbReference type="InterPro" id="IPR000008">
    <property type="entry name" value="C2_dom"/>
</dbReference>
<dbReference type="EMBL" id="CAMPGE010006673">
    <property type="protein sequence ID" value="CAI2365549.1"/>
    <property type="molecule type" value="Genomic_DNA"/>
</dbReference>
<sequence length="522" mass="62255">MTILLISIGGILCGRQRMNIRILRRNNERKQLIVKELLPFFERNNHGVTTMQFKQYLDSRCKNGKYNPEMVKSVFDRMNEHVDIERGSKKISVDYLNEFSDAFIEVEEIYKRKQLEILSKKNMHTDQRYEFEDRYKEAKAIEKTNDHGIMEGSYLTVRVVEARNLKPMDNNNSSDPYAVVSIEDQKEETQFIESNLNPKWDETFKFEIRTGKHQLVILVLDRDLYAADDFQGKLTLDIMDFKDQMKVDKWFDLHSTNPHEPWQGEIRIEIQWIHSRIKFFEDLLHRLDQIVVDDNKQRNEVEKSLKELRAPFGFLEYLDYGHFEDNDVHRAKDAASGRLGPQLSHFEKKMAVRLDEMADNIGFRQPPWYRWLVILTLLYVFLTLCTCFAIPNFIDLTFSSLTMFMIEPLTLTKGSFRTLLLGVFISFFYDIIHLILRSGYYWNFELFYNDPEKSVCRFSLICAYLLLLVKFFQMFVMWKVSVDYDEVMRYKNRNKALDFEGESENFSRDSDSRRLENTVYNY</sequence>
<feature type="transmembrane region" description="Helical" evidence="3">
    <location>
        <begin position="371"/>
        <end position="394"/>
    </location>
</feature>
<comment type="caution">
    <text evidence="5">The sequence shown here is derived from an EMBL/GenBank/DDBJ whole genome shotgun (WGS) entry which is preliminary data.</text>
</comment>
<evidence type="ECO:0000313" key="5">
    <source>
        <dbReference type="EMBL" id="CAI2365549.1"/>
    </source>
</evidence>
<dbReference type="GO" id="GO:0005509">
    <property type="term" value="F:calcium ion binding"/>
    <property type="evidence" value="ECO:0007669"/>
    <property type="project" value="TreeGrafter"/>
</dbReference>
<dbReference type="PANTHER" id="PTHR45911:SF4">
    <property type="entry name" value="MULTIPLE C2 AND TRANSMEMBRANE DOMAIN-CONTAINING PROTEIN"/>
    <property type="match status" value="1"/>
</dbReference>